<reference evidence="2" key="1">
    <citation type="thesis" date="2020" institute="ProQuest LLC" country="789 East Eisenhower Parkway, Ann Arbor, MI, USA">
        <title>Comparative Genomics and Chromosome Evolution.</title>
        <authorList>
            <person name="Mudd A.B."/>
        </authorList>
    </citation>
    <scope>NUCLEOTIDE SEQUENCE</scope>
    <source>
        <strain evidence="2">HN-11 Male</strain>
        <tissue evidence="2">Kidney and liver</tissue>
    </source>
</reference>
<evidence type="ECO:0000313" key="2">
    <source>
        <dbReference type="EMBL" id="KAG9463578.1"/>
    </source>
</evidence>
<dbReference type="EMBL" id="WNTK01006442">
    <property type="protein sequence ID" value="KAG9463578.1"/>
    <property type="molecule type" value="Genomic_DNA"/>
</dbReference>
<gene>
    <name evidence="2" type="ORF">GDO78_021474</name>
</gene>
<organism evidence="2 3">
    <name type="scientific">Eleutherodactylus coqui</name>
    <name type="common">Puerto Rican coqui</name>
    <dbReference type="NCBI Taxonomy" id="57060"/>
    <lineage>
        <taxon>Eukaryota</taxon>
        <taxon>Metazoa</taxon>
        <taxon>Chordata</taxon>
        <taxon>Craniata</taxon>
        <taxon>Vertebrata</taxon>
        <taxon>Euteleostomi</taxon>
        <taxon>Amphibia</taxon>
        <taxon>Batrachia</taxon>
        <taxon>Anura</taxon>
        <taxon>Neobatrachia</taxon>
        <taxon>Hyloidea</taxon>
        <taxon>Eleutherodactylidae</taxon>
        <taxon>Eleutherodactylinae</taxon>
        <taxon>Eleutherodactylus</taxon>
        <taxon>Eleutherodactylus</taxon>
    </lineage>
</organism>
<accession>A0A8J6BIW4</accession>
<proteinExistence type="predicted"/>
<comment type="caution">
    <text evidence="2">The sequence shown here is derived from an EMBL/GenBank/DDBJ whole genome shotgun (WGS) entry which is preliminary data.</text>
</comment>
<keyword evidence="3" id="KW-1185">Reference proteome</keyword>
<dbReference type="AlphaFoldDB" id="A0A8J6BIW4"/>
<evidence type="ECO:0000256" key="1">
    <source>
        <dbReference type="SAM" id="MobiDB-lite"/>
    </source>
</evidence>
<feature type="compositionally biased region" description="Polar residues" evidence="1">
    <location>
        <begin position="1"/>
        <end position="24"/>
    </location>
</feature>
<feature type="region of interest" description="Disordered" evidence="1">
    <location>
        <begin position="1"/>
        <end position="56"/>
    </location>
</feature>
<protein>
    <submittedName>
        <fullName evidence="2">Uncharacterized protein</fullName>
    </submittedName>
</protein>
<evidence type="ECO:0000313" key="3">
    <source>
        <dbReference type="Proteomes" id="UP000770717"/>
    </source>
</evidence>
<sequence>MAWSQESRQSSCKDLNGTTLSGNRQRVKGKATRSMKGIPPSSSPVMEEEEEDGKSCASGALELRIKANMRGTKRSAKSGLQH</sequence>
<name>A0A8J6BIW4_ELECQ</name>
<dbReference type="Proteomes" id="UP000770717">
    <property type="component" value="Unassembled WGS sequence"/>
</dbReference>